<reference evidence="1 2" key="1">
    <citation type="journal article" date="2019" name="Nat. Ecol. Evol.">
        <title>Megaphylogeny resolves global patterns of mushroom evolution.</title>
        <authorList>
            <person name="Varga T."/>
            <person name="Krizsan K."/>
            <person name="Foldi C."/>
            <person name="Dima B."/>
            <person name="Sanchez-Garcia M."/>
            <person name="Sanchez-Ramirez S."/>
            <person name="Szollosi G.J."/>
            <person name="Szarkandi J.G."/>
            <person name="Papp V."/>
            <person name="Albert L."/>
            <person name="Andreopoulos W."/>
            <person name="Angelini C."/>
            <person name="Antonin V."/>
            <person name="Barry K.W."/>
            <person name="Bougher N.L."/>
            <person name="Buchanan P."/>
            <person name="Buyck B."/>
            <person name="Bense V."/>
            <person name="Catcheside P."/>
            <person name="Chovatia M."/>
            <person name="Cooper J."/>
            <person name="Damon W."/>
            <person name="Desjardin D."/>
            <person name="Finy P."/>
            <person name="Geml J."/>
            <person name="Haridas S."/>
            <person name="Hughes K."/>
            <person name="Justo A."/>
            <person name="Karasinski D."/>
            <person name="Kautmanova I."/>
            <person name="Kiss B."/>
            <person name="Kocsube S."/>
            <person name="Kotiranta H."/>
            <person name="LaButti K.M."/>
            <person name="Lechner B.E."/>
            <person name="Liimatainen K."/>
            <person name="Lipzen A."/>
            <person name="Lukacs Z."/>
            <person name="Mihaltcheva S."/>
            <person name="Morgado L.N."/>
            <person name="Niskanen T."/>
            <person name="Noordeloos M.E."/>
            <person name="Ohm R.A."/>
            <person name="Ortiz-Santana B."/>
            <person name="Ovrebo C."/>
            <person name="Racz N."/>
            <person name="Riley R."/>
            <person name="Savchenko A."/>
            <person name="Shiryaev A."/>
            <person name="Soop K."/>
            <person name="Spirin V."/>
            <person name="Szebenyi C."/>
            <person name="Tomsovsky M."/>
            <person name="Tulloss R.E."/>
            <person name="Uehling J."/>
            <person name="Grigoriev I.V."/>
            <person name="Vagvolgyi C."/>
            <person name="Papp T."/>
            <person name="Martin F.M."/>
            <person name="Miettinen O."/>
            <person name="Hibbett D.S."/>
            <person name="Nagy L.G."/>
        </authorList>
    </citation>
    <scope>NUCLEOTIDE SEQUENCE [LARGE SCALE GENOMIC DNA]</scope>
    <source>
        <strain evidence="1 2">FP101781</strain>
    </source>
</reference>
<protein>
    <recommendedName>
        <fullName evidence="3">F-box domain-containing protein</fullName>
    </recommendedName>
</protein>
<evidence type="ECO:0000313" key="2">
    <source>
        <dbReference type="Proteomes" id="UP000298030"/>
    </source>
</evidence>
<comment type="caution">
    <text evidence="1">The sequence shown here is derived from an EMBL/GenBank/DDBJ whole genome shotgun (WGS) entry which is preliminary data.</text>
</comment>
<proteinExistence type="predicted"/>
<accession>A0A4Y7SEL3</accession>
<evidence type="ECO:0008006" key="3">
    <source>
        <dbReference type="Google" id="ProtNLM"/>
    </source>
</evidence>
<keyword evidence="2" id="KW-1185">Reference proteome</keyword>
<organism evidence="1 2">
    <name type="scientific">Coprinellus micaceus</name>
    <name type="common">Glistening ink-cap mushroom</name>
    <name type="synonym">Coprinus micaceus</name>
    <dbReference type="NCBI Taxonomy" id="71717"/>
    <lineage>
        <taxon>Eukaryota</taxon>
        <taxon>Fungi</taxon>
        <taxon>Dikarya</taxon>
        <taxon>Basidiomycota</taxon>
        <taxon>Agaricomycotina</taxon>
        <taxon>Agaricomycetes</taxon>
        <taxon>Agaricomycetidae</taxon>
        <taxon>Agaricales</taxon>
        <taxon>Agaricineae</taxon>
        <taxon>Psathyrellaceae</taxon>
        <taxon>Coprinellus</taxon>
    </lineage>
</organism>
<gene>
    <name evidence="1" type="ORF">FA13DRAFT_1801505</name>
</gene>
<sequence>MTTISTCPLDILEAILASFTNREVELADDIEEPDRHPFFVDRARICPRHSLTPLARVCRRFKSIATNLIWEYIVIETPSRLDQVCARLGADPSLQEKVRRLDIQLPGGRHMQSIIDGLVLFPGLKILHIANRGNMKDWDERRGALCETIVERLPGLRRLQFKGSKETLTVGDFERLSIGLGSLKTLQVFALGPMKWVERPEGCWVAIIAEPMTDTPIVFPKLESLSVGHNVSFRGAGAGVHVLQRLAYPTSLPNIRRLDTMQKHRQSRLLIAAHEERLGHASLDGGSVNEATSFSACPSITVAISGPDTRLPLNIRNINLVAANDKVKAEWIRPVLERLDTVTYDMLDTIRLCFNESILSSFNPGELATYAQSRNIAIDVVPSPVPYVPTTDDEMTEVEDSD</sequence>
<dbReference type="AlphaFoldDB" id="A0A4Y7SEL3"/>
<name>A0A4Y7SEL3_COPMI</name>
<dbReference type="Proteomes" id="UP000298030">
    <property type="component" value="Unassembled WGS sequence"/>
</dbReference>
<evidence type="ECO:0000313" key="1">
    <source>
        <dbReference type="EMBL" id="TEB20003.1"/>
    </source>
</evidence>
<dbReference type="EMBL" id="QPFP01000160">
    <property type="protein sequence ID" value="TEB20003.1"/>
    <property type="molecule type" value="Genomic_DNA"/>
</dbReference>